<evidence type="ECO:0000259" key="4">
    <source>
        <dbReference type="Pfam" id="PF09375"/>
    </source>
</evidence>
<dbReference type="InterPro" id="IPR038352">
    <property type="entry name" value="Imelysin_sf"/>
</dbReference>
<dbReference type="GO" id="GO:0030313">
    <property type="term" value="C:cell envelope"/>
    <property type="evidence" value="ECO:0007669"/>
    <property type="project" value="UniProtKB-SubCell"/>
</dbReference>
<gene>
    <name evidence="5" type="ORF">DI565_04225</name>
</gene>
<dbReference type="AlphaFoldDB" id="A0A2W5KSX0"/>
<accession>A0A2W5KSX0</accession>
<dbReference type="Gene3D" id="1.20.1420.20">
    <property type="entry name" value="M75 peptidase, HXXE motif"/>
    <property type="match status" value="1"/>
</dbReference>
<evidence type="ECO:0000313" key="6">
    <source>
        <dbReference type="Proteomes" id="UP000249577"/>
    </source>
</evidence>
<feature type="signal peptide" evidence="3">
    <location>
        <begin position="1"/>
        <end position="24"/>
    </location>
</feature>
<dbReference type="Pfam" id="PF09375">
    <property type="entry name" value="Peptidase_M75"/>
    <property type="match status" value="1"/>
</dbReference>
<evidence type="ECO:0000256" key="1">
    <source>
        <dbReference type="ARBA" id="ARBA00004196"/>
    </source>
</evidence>
<organism evidence="5 6">
    <name type="scientific">Ancylobacter novellus</name>
    <name type="common">Thiobacillus novellus</name>
    <dbReference type="NCBI Taxonomy" id="921"/>
    <lineage>
        <taxon>Bacteria</taxon>
        <taxon>Pseudomonadati</taxon>
        <taxon>Pseudomonadota</taxon>
        <taxon>Alphaproteobacteria</taxon>
        <taxon>Hyphomicrobiales</taxon>
        <taxon>Xanthobacteraceae</taxon>
        <taxon>Ancylobacter</taxon>
    </lineage>
</organism>
<dbReference type="EMBL" id="QFPN01000002">
    <property type="protein sequence ID" value="PZQ17935.1"/>
    <property type="molecule type" value="Genomic_DNA"/>
</dbReference>
<evidence type="ECO:0000256" key="2">
    <source>
        <dbReference type="ARBA" id="ARBA00022729"/>
    </source>
</evidence>
<comment type="subcellular location">
    <subcellularLocation>
        <location evidence="1">Cell envelope</location>
    </subcellularLocation>
</comment>
<keyword evidence="2 3" id="KW-0732">Signal</keyword>
<dbReference type="CDD" id="cd14657">
    <property type="entry name" value="Imelysin_IrpA-like"/>
    <property type="match status" value="1"/>
</dbReference>
<feature type="chain" id="PRO_5015897247" evidence="3">
    <location>
        <begin position="25"/>
        <end position="429"/>
    </location>
</feature>
<reference evidence="5 6" key="1">
    <citation type="submission" date="2017-08" db="EMBL/GenBank/DDBJ databases">
        <title>Infants hospitalized years apart are colonized by the same room-sourced microbial strains.</title>
        <authorList>
            <person name="Brooks B."/>
            <person name="Olm M.R."/>
            <person name="Firek B.A."/>
            <person name="Baker R."/>
            <person name="Thomas B.C."/>
            <person name="Morowitz M.J."/>
            <person name="Banfield J.F."/>
        </authorList>
    </citation>
    <scope>NUCLEOTIDE SEQUENCE [LARGE SCALE GENOMIC DNA]</scope>
    <source>
        <strain evidence="5">S2_005_003_R2_43</strain>
    </source>
</reference>
<dbReference type="Proteomes" id="UP000249577">
    <property type="component" value="Unassembled WGS sequence"/>
</dbReference>
<proteinExistence type="predicted"/>
<sequence length="429" mass="46247">MTTKWLGALAGAALCAFLAGPAAADDDDAKAPAPKEVLKTYSDIAQAMYGDAVIGAKALQGKVDAFLKDPTDATLADARKAWIDSRPAYQQTEGYRFGNKSVDDLEGRVNAWPLDEGLIDYVDAKYGDSSDENPYFTANVIANPKIKIGRKTVDASKITPNLLNSLQEIGEVEANVAIGYHAVEFLLWGQDLNGTGPGAGNRPATDYVQGDGCTHGNCDRRADYLRVVSGMLVKDLQNMEALWEPKGKARVALMKKKGAAALAPIFTGLGSLSYGELAGERMKLGLILHDPEEEHDCFSDNTHNSHYYDIVGMSEIWKGHYKRLDGTMVQGPSIRDYAKAKAPEQTEKLDDLFSETLSKAQVMKDKADGGMAYDQMIGEGNAEGNKILQDVIDALVAQTHGVEAVVAKLGVKITVEGSDSLDNPEKVTQ</sequence>
<comment type="caution">
    <text evidence="5">The sequence shown here is derived from an EMBL/GenBank/DDBJ whole genome shotgun (WGS) entry which is preliminary data.</text>
</comment>
<protein>
    <submittedName>
        <fullName evidence="5">Peptidase</fullName>
    </submittedName>
</protein>
<evidence type="ECO:0000313" key="5">
    <source>
        <dbReference type="EMBL" id="PZQ17935.1"/>
    </source>
</evidence>
<evidence type="ECO:0000256" key="3">
    <source>
        <dbReference type="SAM" id="SignalP"/>
    </source>
</evidence>
<dbReference type="InterPro" id="IPR018976">
    <property type="entry name" value="Imelysin-like"/>
</dbReference>
<feature type="domain" description="Imelysin-like" evidence="4">
    <location>
        <begin position="45"/>
        <end position="400"/>
    </location>
</feature>
<name>A0A2W5KSX0_ANCNO</name>